<dbReference type="Proteomes" id="UP000535543">
    <property type="component" value="Unassembled WGS sequence"/>
</dbReference>
<dbReference type="NCBIfam" id="NF004283">
    <property type="entry name" value="PRK05692.1"/>
    <property type="match status" value="1"/>
</dbReference>
<keyword evidence="2" id="KW-0479">Metal-binding</keyword>
<evidence type="ECO:0000259" key="4">
    <source>
        <dbReference type="PROSITE" id="PS50991"/>
    </source>
</evidence>
<evidence type="ECO:0000313" key="5">
    <source>
        <dbReference type="EMBL" id="NMN94332.1"/>
    </source>
</evidence>
<dbReference type="InterPro" id="IPR013785">
    <property type="entry name" value="Aldolase_TIM"/>
</dbReference>
<feature type="domain" description="Pyruvate carboxyltransferase" evidence="4">
    <location>
        <begin position="1"/>
        <end position="268"/>
    </location>
</feature>
<organism evidence="5 6">
    <name type="scientific">Antrihabitans stalactiti</name>
    <dbReference type="NCBI Taxonomy" id="2584121"/>
    <lineage>
        <taxon>Bacteria</taxon>
        <taxon>Bacillati</taxon>
        <taxon>Actinomycetota</taxon>
        <taxon>Actinomycetes</taxon>
        <taxon>Mycobacteriales</taxon>
        <taxon>Nocardiaceae</taxon>
        <taxon>Antrihabitans</taxon>
    </lineage>
</organism>
<sequence length="299" mass="31213">MRICEVGPRDGLQNQDRHFSIDERVDLIDRLIATRPAAVEAVSFVNDRRVPRMAGAEEILGRIARSDGVDIAALVMNGRGVQRALNCDLDEIRFAVSATDEFNLRNVNAPVSATVEDFAANAAAIIGAGVRLTAIIAVSFGCPFSGVVEPAAVIELVGQLAEAGAQEILLADTIGCGVPNQVRELLDGVAAVAPGIPRGVHLHNTRNTGYANAVAAIESGATTLDSSVGGLGGCPFAPNATGNIATEDLCYLLRNSGYATGVQLPELLGVVDWLRSLVPDEISGQLGQAGLFPEVARSH</sequence>
<protein>
    <submittedName>
        <fullName evidence="5">Hydroxymethylglutaryl-CoA lyase</fullName>
    </submittedName>
</protein>
<evidence type="ECO:0000313" key="6">
    <source>
        <dbReference type="Proteomes" id="UP000535543"/>
    </source>
</evidence>
<keyword evidence="6" id="KW-1185">Reference proteome</keyword>
<dbReference type="AlphaFoldDB" id="A0A848KC92"/>
<name>A0A848KC92_9NOCA</name>
<evidence type="ECO:0000256" key="3">
    <source>
        <dbReference type="ARBA" id="ARBA00023239"/>
    </source>
</evidence>
<dbReference type="PANTHER" id="PTHR42738:SF7">
    <property type="entry name" value="HYDROXYMETHYLGLUTARYL-COA LYASE"/>
    <property type="match status" value="1"/>
</dbReference>
<dbReference type="InterPro" id="IPR000891">
    <property type="entry name" value="PYR_CT"/>
</dbReference>
<reference evidence="5 6" key="1">
    <citation type="submission" date="2019-05" db="EMBL/GenBank/DDBJ databases">
        <authorList>
            <person name="Lee S.D."/>
        </authorList>
    </citation>
    <scope>NUCLEOTIDE SEQUENCE [LARGE SCALE GENOMIC DNA]</scope>
    <source>
        <strain evidence="5 6">YC2-7</strain>
    </source>
</reference>
<dbReference type="Pfam" id="PF00682">
    <property type="entry name" value="HMGL-like"/>
    <property type="match status" value="1"/>
</dbReference>
<dbReference type="SUPFAM" id="SSF51569">
    <property type="entry name" value="Aldolase"/>
    <property type="match status" value="1"/>
</dbReference>
<dbReference type="InterPro" id="IPR043594">
    <property type="entry name" value="HMGL"/>
</dbReference>
<dbReference type="GO" id="GO:0046872">
    <property type="term" value="F:metal ion binding"/>
    <property type="evidence" value="ECO:0007669"/>
    <property type="project" value="UniProtKB-KW"/>
</dbReference>
<comment type="caution">
    <text evidence="5">The sequence shown here is derived from an EMBL/GenBank/DDBJ whole genome shotgun (WGS) entry which is preliminary data.</text>
</comment>
<dbReference type="GO" id="GO:0004419">
    <property type="term" value="F:hydroxymethylglutaryl-CoA lyase activity"/>
    <property type="evidence" value="ECO:0007669"/>
    <property type="project" value="TreeGrafter"/>
</dbReference>
<reference evidence="5 6" key="2">
    <citation type="submission" date="2020-06" db="EMBL/GenBank/DDBJ databases">
        <title>Antribacter stalactiti gen. nov., sp. nov., a new member of the family Nacardiaceae isolated from a cave.</title>
        <authorList>
            <person name="Kim I.S."/>
        </authorList>
    </citation>
    <scope>NUCLEOTIDE SEQUENCE [LARGE SCALE GENOMIC DNA]</scope>
    <source>
        <strain evidence="5 6">YC2-7</strain>
    </source>
</reference>
<dbReference type="PROSITE" id="PS50991">
    <property type="entry name" value="PYR_CT"/>
    <property type="match status" value="1"/>
</dbReference>
<dbReference type="GO" id="GO:0006552">
    <property type="term" value="P:L-leucine catabolic process"/>
    <property type="evidence" value="ECO:0007669"/>
    <property type="project" value="TreeGrafter"/>
</dbReference>
<comment type="similarity">
    <text evidence="1">Belongs to the HMG-CoA lyase family.</text>
</comment>
<dbReference type="CDD" id="cd07938">
    <property type="entry name" value="DRE_TIM_HMGL"/>
    <property type="match status" value="1"/>
</dbReference>
<dbReference type="GO" id="GO:0046951">
    <property type="term" value="P:ketone body biosynthetic process"/>
    <property type="evidence" value="ECO:0007669"/>
    <property type="project" value="TreeGrafter"/>
</dbReference>
<dbReference type="PANTHER" id="PTHR42738">
    <property type="entry name" value="HYDROXYMETHYLGLUTARYL-COA LYASE"/>
    <property type="match status" value="1"/>
</dbReference>
<dbReference type="EMBL" id="VCQU01000001">
    <property type="protein sequence ID" value="NMN94332.1"/>
    <property type="molecule type" value="Genomic_DNA"/>
</dbReference>
<keyword evidence="3 5" id="KW-0456">Lyase</keyword>
<gene>
    <name evidence="5" type="ORF">FGL95_04670</name>
</gene>
<accession>A0A848KC92</accession>
<evidence type="ECO:0000256" key="1">
    <source>
        <dbReference type="ARBA" id="ARBA00009405"/>
    </source>
</evidence>
<dbReference type="Gene3D" id="3.20.20.70">
    <property type="entry name" value="Aldolase class I"/>
    <property type="match status" value="1"/>
</dbReference>
<proteinExistence type="inferred from homology"/>
<evidence type="ECO:0000256" key="2">
    <source>
        <dbReference type="ARBA" id="ARBA00022723"/>
    </source>
</evidence>